<comment type="caution">
    <text evidence="6">The sequence shown here is derived from an EMBL/GenBank/DDBJ whole genome shotgun (WGS) entry which is preliminary data.</text>
</comment>
<dbReference type="GO" id="GO:0043565">
    <property type="term" value="F:sequence-specific DNA binding"/>
    <property type="evidence" value="ECO:0007669"/>
    <property type="project" value="InterPro"/>
</dbReference>
<proteinExistence type="predicted"/>
<feature type="transmembrane region" description="Helical" evidence="4">
    <location>
        <begin position="58"/>
        <end position="81"/>
    </location>
</feature>
<dbReference type="SMART" id="SM00342">
    <property type="entry name" value="HTH_ARAC"/>
    <property type="match status" value="1"/>
</dbReference>
<keyword evidence="7" id="KW-1185">Reference proteome</keyword>
<evidence type="ECO:0000256" key="4">
    <source>
        <dbReference type="SAM" id="Phobius"/>
    </source>
</evidence>
<dbReference type="InterPro" id="IPR020449">
    <property type="entry name" value="Tscrpt_reg_AraC-type_HTH"/>
</dbReference>
<dbReference type="InterPro" id="IPR009057">
    <property type="entry name" value="Homeodomain-like_sf"/>
</dbReference>
<organism evidence="6 7">
    <name type="scientific">Flavobacterium hydrophilum</name>
    <dbReference type="NCBI Taxonomy" id="2211445"/>
    <lineage>
        <taxon>Bacteria</taxon>
        <taxon>Pseudomonadati</taxon>
        <taxon>Bacteroidota</taxon>
        <taxon>Flavobacteriia</taxon>
        <taxon>Flavobacteriales</taxon>
        <taxon>Flavobacteriaceae</taxon>
        <taxon>Flavobacterium</taxon>
    </lineage>
</organism>
<dbReference type="PROSITE" id="PS01124">
    <property type="entry name" value="HTH_ARAC_FAMILY_2"/>
    <property type="match status" value="1"/>
</dbReference>
<name>A0A2V4C5F1_9FLAO</name>
<keyword evidence="4" id="KW-0472">Membrane</keyword>
<keyword evidence="2" id="KW-0238">DNA-binding</keyword>
<dbReference type="PRINTS" id="PR00032">
    <property type="entry name" value="HTHARAC"/>
</dbReference>
<dbReference type="RefSeq" id="WP_110345218.1">
    <property type="nucleotide sequence ID" value="NZ_QJHL01000001.1"/>
</dbReference>
<dbReference type="EMBL" id="QJHL01000001">
    <property type="protein sequence ID" value="PXY46207.1"/>
    <property type="molecule type" value="Genomic_DNA"/>
</dbReference>
<keyword evidence="1" id="KW-0805">Transcription regulation</keyword>
<dbReference type="Gene3D" id="1.10.10.60">
    <property type="entry name" value="Homeodomain-like"/>
    <property type="match status" value="2"/>
</dbReference>
<dbReference type="Pfam" id="PF12833">
    <property type="entry name" value="HTH_18"/>
    <property type="match status" value="1"/>
</dbReference>
<dbReference type="SUPFAM" id="SSF46689">
    <property type="entry name" value="Homeodomain-like"/>
    <property type="match status" value="1"/>
</dbReference>
<gene>
    <name evidence="6" type="ORF">DMB68_03215</name>
</gene>
<dbReference type="Proteomes" id="UP000247681">
    <property type="component" value="Unassembled WGS sequence"/>
</dbReference>
<dbReference type="PANTHER" id="PTHR43280">
    <property type="entry name" value="ARAC-FAMILY TRANSCRIPTIONAL REGULATOR"/>
    <property type="match status" value="1"/>
</dbReference>
<sequence>MNNILAIIIPGACLMLLFILLVNIHKVNVKANKWLALFVLCLFIQNSNSVLFQLKNNALYKIIEISNFFISPLFYLSVSSFINPTKKWKPKYFLHFGLAFLFIVFTLFVSFLKLPTNSNPNVLGLISLIFNCIIGIQVIGYCYLCYKKIKRHQQSIRLFSSAIENVDLKWLKNITLVVILLALYWASGIIFQVQNENVYYYAFLEIINIFLVFYITYYSLKQKEIYPYSKKDKKELKEIISESLIPNENSKKIIEDEKLESIKVELLLLMQVEKPFLDCELSLIKLATKLNISSHQLSYTINTGFNENFYQFVNRYRIEEAKIVLMNPQMNHLSLVGIAFEVGFNSKTVFNTTFKKMIGKTPSEFRKRGSDL</sequence>
<accession>A0A2V4C5F1</accession>
<evidence type="ECO:0000256" key="2">
    <source>
        <dbReference type="ARBA" id="ARBA00023125"/>
    </source>
</evidence>
<keyword evidence="4" id="KW-0812">Transmembrane</keyword>
<dbReference type="PROSITE" id="PS00041">
    <property type="entry name" value="HTH_ARAC_FAMILY_1"/>
    <property type="match status" value="1"/>
</dbReference>
<dbReference type="AlphaFoldDB" id="A0A2V4C5F1"/>
<evidence type="ECO:0000256" key="1">
    <source>
        <dbReference type="ARBA" id="ARBA00023015"/>
    </source>
</evidence>
<feature type="domain" description="HTH araC/xylS-type" evidence="5">
    <location>
        <begin position="262"/>
        <end position="368"/>
    </location>
</feature>
<keyword evidence="3" id="KW-0804">Transcription</keyword>
<dbReference type="OrthoDB" id="9779074at2"/>
<evidence type="ECO:0000313" key="7">
    <source>
        <dbReference type="Proteomes" id="UP000247681"/>
    </source>
</evidence>
<dbReference type="InterPro" id="IPR018060">
    <property type="entry name" value="HTH_AraC"/>
</dbReference>
<feature type="transmembrane region" description="Helical" evidence="4">
    <location>
        <begin position="34"/>
        <end position="52"/>
    </location>
</feature>
<dbReference type="InterPro" id="IPR018062">
    <property type="entry name" value="HTH_AraC-typ_CS"/>
</dbReference>
<feature type="transmembrane region" description="Helical" evidence="4">
    <location>
        <begin position="93"/>
        <end position="112"/>
    </location>
</feature>
<feature type="transmembrane region" description="Helical" evidence="4">
    <location>
        <begin position="6"/>
        <end position="22"/>
    </location>
</feature>
<protein>
    <recommendedName>
        <fullName evidence="5">HTH araC/xylS-type domain-containing protein</fullName>
    </recommendedName>
</protein>
<evidence type="ECO:0000256" key="3">
    <source>
        <dbReference type="ARBA" id="ARBA00023163"/>
    </source>
</evidence>
<reference evidence="6 7" key="1">
    <citation type="submission" date="2018-05" db="EMBL/GenBank/DDBJ databases">
        <title>Flavobacterium sp. strain IMCC34758, incomplete genome.</title>
        <authorList>
            <person name="Joung Y."/>
        </authorList>
    </citation>
    <scope>NUCLEOTIDE SEQUENCE [LARGE SCALE GENOMIC DNA]</scope>
    <source>
        <strain evidence="6 7">IMCC34758</strain>
    </source>
</reference>
<dbReference type="PANTHER" id="PTHR43280:SF29">
    <property type="entry name" value="ARAC-FAMILY TRANSCRIPTIONAL REGULATOR"/>
    <property type="match status" value="1"/>
</dbReference>
<keyword evidence="4" id="KW-1133">Transmembrane helix</keyword>
<feature type="transmembrane region" description="Helical" evidence="4">
    <location>
        <begin position="199"/>
        <end position="220"/>
    </location>
</feature>
<feature type="transmembrane region" description="Helical" evidence="4">
    <location>
        <begin position="174"/>
        <end position="193"/>
    </location>
</feature>
<evidence type="ECO:0000313" key="6">
    <source>
        <dbReference type="EMBL" id="PXY46207.1"/>
    </source>
</evidence>
<evidence type="ECO:0000259" key="5">
    <source>
        <dbReference type="PROSITE" id="PS01124"/>
    </source>
</evidence>
<dbReference type="GO" id="GO:0003700">
    <property type="term" value="F:DNA-binding transcription factor activity"/>
    <property type="evidence" value="ECO:0007669"/>
    <property type="project" value="InterPro"/>
</dbReference>
<feature type="transmembrane region" description="Helical" evidence="4">
    <location>
        <begin position="124"/>
        <end position="146"/>
    </location>
</feature>